<evidence type="ECO:0000313" key="4">
    <source>
        <dbReference type="Proteomes" id="UP001055057"/>
    </source>
</evidence>
<keyword evidence="2" id="KW-1133">Transmembrane helix</keyword>
<reference evidence="3" key="1">
    <citation type="journal article" date="2021" name="Front. Microbiol.">
        <title>Comprehensive Comparative Genomics and Phenotyping of Methylobacterium Species.</title>
        <authorList>
            <person name="Alessa O."/>
            <person name="Ogura Y."/>
            <person name="Fujitani Y."/>
            <person name="Takami H."/>
            <person name="Hayashi T."/>
            <person name="Sahin N."/>
            <person name="Tani A."/>
        </authorList>
    </citation>
    <scope>NUCLEOTIDE SEQUENCE</scope>
    <source>
        <strain evidence="3">DSM 23632</strain>
    </source>
</reference>
<protein>
    <recommendedName>
        <fullName evidence="5">DUF881 domain-containing protein</fullName>
    </recommendedName>
</protein>
<feature type="transmembrane region" description="Helical" evidence="2">
    <location>
        <begin position="30"/>
        <end position="49"/>
    </location>
</feature>
<evidence type="ECO:0008006" key="5">
    <source>
        <dbReference type="Google" id="ProtNLM"/>
    </source>
</evidence>
<feature type="coiled-coil region" evidence="1">
    <location>
        <begin position="72"/>
        <end position="113"/>
    </location>
</feature>
<keyword evidence="4" id="KW-1185">Reference proteome</keyword>
<name>A0ABQ4U3T2_9HYPH</name>
<comment type="caution">
    <text evidence="3">The sequence shown here is derived from an EMBL/GenBank/DDBJ whole genome shotgun (WGS) entry which is preliminary data.</text>
</comment>
<dbReference type="Proteomes" id="UP001055057">
    <property type="component" value="Unassembled WGS sequence"/>
</dbReference>
<evidence type="ECO:0000313" key="3">
    <source>
        <dbReference type="EMBL" id="GJE61683.1"/>
    </source>
</evidence>
<keyword evidence="1" id="KW-0175">Coiled coil</keyword>
<proteinExistence type="predicted"/>
<keyword evidence="2" id="KW-0472">Membrane</keyword>
<organism evidence="3 4">
    <name type="scientific">Methylobacterium trifolii</name>
    <dbReference type="NCBI Taxonomy" id="1003092"/>
    <lineage>
        <taxon>Bacteria</taxon>
        <taxon>Pseudomonadati</taxon>
        <taxon>Pseudomonadota</taxon>
        <taxon>Alphaproteobacteria</taxon>
        <taxon>Hyphomicrobiales</taxon>
        <taxon>Methylobacteriaceae</taxon>
        <taxon>Methylobacterium</taxon>
    </lineage>
</organism>
<accession>A0ABQ4U3T2</accession>
<sequence>MPKAPKPAQNVRKAQRGIMTTDGLLSVTNWIYLLSLFVAAMASVGLWRLSIASGEEKDRQLDQYKTEAAERIAGANANAEGAKADAARANERAAVLEKEAERFRARSLELELQIQKIGPRTMTELQSAVLSRSLKSEQLKPLIRIDVFDDGETLSYAQTIADVITGSGLVTAVGNRIMAGGHFGILIMDRSGALQRAFRAAGIDFVEAALDPNASLTVLSVGRKPPG</sequence>
<evidence type="ECO:0000256" key="1">
    <source>
        <dbReference type="SAM" id="Coils"/>
    </source>
</evidence>
<keyword evidence="2" id="KW-0812">Transmembrane</keyword>
<dbReference type="RefSeq" id="WP_238184246.1">
    <property type="nucleotide sequence ID" value="NZ_BPRB01000238.1"/>
</dbReference>
<evidence type="ECO:0000256" key="2">
    <source>
        <dbReference type="SAM" id="Phobius"/>
    </source>
</evidence>
<gene>
    <name evidence="3" type="ORF">MPOCJGCO_3806</name>
</gene>
<reference evidence="3" key="2">
    <citation type="submission" date="2021-08" db="EMBL/GenBank/DDBJ databases">
        <authorList>
            <person name="Tani A."/>
            <person name="Ola A."/>
            <person name="Ogura Y."/>
            <person name="Katsura K."/>
            <person name="Hayashi T."/>
        </authorList>
    </citation>
    <scope>NUCLEOTIDE SEQUENCE</scope>
    <source>
        <strain evidence="3">DSM 23632</strain>
    </source>
</reference>
<dbReference type="EMBL" id="BPRB01000238">
    <property type="protein sequence ID" value="GJE61683.1"/>
    <property type="molecule type" value="Genomic_DNA"/>
</dbReference>